<dbReference type="FunFam" id="3.40.50.620:FF:000079">
    <property type="entry name" value="Probable nicotinate-nucleotide adenylyltransferase"/>
    <property type="match status" value="1"/>
</dbReference>
<comment type="caution">
    <text evidence="12">The sequence shown here is derived from an EMBL/GenBank/DDBJ whole genome shotgun (WGS) entry which is preliminary data.</text>
</comment>
<comment type="pathway">
    <text evidence="2 10">Cofactor biosynthesis; NAD(+) biosynthesis; deamido-NAD(+) from nicotinate D-ribonucleotide: step 1/1.</text>
</comment>
<dbReference type="InterPro" id="IPR004821">
    <property type="entry name" value="Cyt_trans-like"/>
</dbReference>
<dbReference type="SUPFAM" id="SSF52374">
    <property type="entry name" value="Nucleotidylyl transferase"/>
    <property type="match status" value="1"/>
</dbReference>
<dbReference type="CDD" id="cd02165">
    <property type="entry name" value="NMNAT"/>
    <property type="match status" value="1"/>
</dbReference>
<protein>
    <recommendedName>
        <fullName evidence="10">Probable nicotinate-nucleotide adenylyltransferase</fullName>
        <ecNumber evidence="10">2.7.7.18</ecNumber>
    </recommendedName>
    <alternativeName>
        <fullName evidence="10">Deamido-NAD(+) diphosphorylase</fullName>
    </alternativeName>
    <alternativeName>
        <fullName evidence="10">Deamido-NAD(+) pyrophosphorylase</fullName>
    </alternativeName>
    <alternativeName>
        <fullName evidence="10">Nicotinate mononucleotide adenylyltransferase</fullName>
        <shortName evidence="10">NaMN adenylyltransferase</shortName>
    </alternativeName>
</protein>
<name>U2J6Z7_9STRE</name>
<evidence type="ECO:0000256" key="8">
    <source>
        <dbReference type="ARBA" id="ARBA00023027"/>
    </source>
</evidence>
<evidence type="ECO:0000256" key="7">
    <source>
        <dbReference type="ARBA" id="ARBA00022840"/>
    </source>
</evidence>
<keyword evidence="6 10" id="KW-0547">Nucleotide-binding</keyword>
<dbReference type="Pfam" id="PF01467">
    <property type="entry name" value="CTP_transf_like"/>
    <property type="match status" value="1"/>
</dbReference>
<keyword evidence="3 10" id="KW-0662">Pyridine nucleotide biosynthesis</keyword>
<dbReference type="InterPro" id="IPR005248">
    <property type="entry name" value="NadD/NMNAT"/>
</dbReference>
<evidence type="ECO:0000256" key="1">
    <source>
        <dbReference type="ARBA" id="ARBA00002324"/>
    </source>
</evidence>
<dbReference type="GO" id="GO:0009435">
    <property type="term" value="P:NAD+ biosynthetic process"/>
    <property type="evidence" value="ECO:0007669"/>
    <property type="project" value="UniProtKB-UniRule"/>
</dbReference>
<gene>
    <name evidence="10" type="primary">nadD</name>
    <name evidence="12" type="ORF">HMPREF1557_01347</name>
</gene>
<dbReference type="EMBL" id="AWVA01000082">
    <property type="protein sequence ID" value="ERJ75832.1"/>
    <property type="molecule type" value="Genomic_DNA"/>
</dbReference>
<evidence type="ECO:0000313" key="13">
    <source>
        <dbReference type="Proteomes" id="UP000016617"/>
    </source>
</evidence>
<evidence type="ECO:0000256" key="5">
    <source>
        <dbReference type="ARBA" id="ARBA00022695"/>
    </source>
</evidence>
<dbReference type="GO" id="GO:0005524">
    <property type="term" value="F:ATP binding"/>
    <property type="evidence" value="ECO:0007669"/>
    <property type="project" value="UniProtKB-KW"/>
</dbReference>
<dbReference type="PATRIC" id="fig|1227275.3.peg.1197"/>
<evidence type="ECO:0000256" key="4">
    <source>
        <dbReference type="ARBA" id="ARBA00022679"/>
    </source>
</evidence>
<dbReference type="Proteomes" id="UP000016617">
    <property type="component" value="Unassembled WGS sequence"/>
</dbReference>
<dbReference type="AlphaFoldDB" id="U2J6Z7"/>
<keyword evidence="4 10" id="KW-0808">Transferase</keyword>
<comment type="similarity">
    <text evidence="10">Belongs to the NadD family.</text>
</comment>
<feature type="domain" description="Cytidyltransferase-like" evidence="11">
    <location>
        <begin position="30"/>
        <end position="185"/>
    </location>
</feature>
<evidence type="ECO:0000256" key="10">
    <source>
        <dbReference type="HAMAP-Rule" id="MF_00244"/>
    </source>
</evidence>
<dbReference type="NCBIfam" id="TIGR00482">
    <property type="entry name" value="nicotinate (nicotinamide) nucleotide adenylyltransferase"/>
    <property type="match status" value="1"/>
</dbReference>
<sequence length="212" mass="24244">MAMALDLVTPFTKVELEEEVKETGRKQVGILGGNFNPVHNAHLIVADQVRQQLGLDEVLLMPEYLPPHVDKKETIDEAHRLNMLMLAINGIEGLDIETIELERKGISYSYDTMKYLTEKNPDTDYYFIIGADMVEYLPKWHRIDELVDLVQFVGVQRPKFKAGTSYLVIWVDVPLMDISSTNVRELIKNGHTPNFMVPQPVLAYIKKAGLYR</sequence>
<comment type="function">
    <text evidence="1 10">Catalyzes the reversible adenylation of nicotinate mononucleotide (NaMN) to nicotinic acid adenine dinucleotide (NaAD).</text>
</comment>
<dbReference type="PANTHER" id="PTHR39321">
    <property type="entry name" value="NICOTINATE-NUCLEOTIDE ADENYLYLTRANSFERASE-RELATED"/>
    <property type="match status" value="1"/>
</dbReference>
<evidence type="ECO:0000256" key="9">
    <source>
        <dbReference type="ARBA" id="ARBA00048721"/>
    </source>
</evidence>
<evidence type="ECO:0000313" key="12">
    <source>
        <dbReference type="EMBL" id="ERJ75832.1"/>
    </source>
</evidence>
<organism evidence="12 13">
    <name type="scientific">Streptococcus sobrinus W1703</name>
    <dbReference type="NCBI Taxonomy" id="1227275"/>
    <lineage>
        <taxon>Bacteria</taxon>
        <taxon>Bacillati</taxon>
        <taxon>Bacillota</taxon>
        <taxon>Bacilli</taxon>
        <taxon>Lactobacillales</taxon>
        <taxon>Streptococcaceae</taxon>
        <taxon>Streptococcus</taxon>
    </lineage>
</organism>
<dbReference type="EC" id="2.7.7.18" evidence="10"/>
<dbReference type="PANTHER" id="PTHR39321:SF3">
    <property type="entry name" value="PHOSPHOPANTETHEINE ADENYLYLTRANSFERASE"/>
    <property type="match status" value="1"/>
</dbReference>
<dbReference type="Gene3D" id="3.40.50.620">
    <property type="entry name" value="HUPs"/>
    <property type="match status" value="1"/>
</dbReference>
<accession>U2J6Z7</accession>
<keyword evidence="7 10" id="KW-0067">ATP-binding</keyword>
<keyword evidence="5 10" id="KW-0548">Nucleotidyltransferase</keyword>
<dbReference type="NCBIfam" id="NF000840">
    <property type="entry name" value="PRK00071.1-3"/>
    <property type="match status" value="1"/>
</dbReference>
<evidence type="ECO:0000256" key="3">
    <source>
        <dbReference type="ARBA" id="ARBA00022642"/>
    </source>
</evidence>
<dbReference type="UniPathway" id="UPA00253">
    <property type="reaction ID" value="UER00332"/>
</dbReference>
<evidence type="ECO:0000256" key="6">
    <source>
        <dbReference type="ARBA" id="ARBA00022741"/>
    </source>
</evidence>
<evidence type="ECO:0000259" key="11">
    <source>
        <dbReference type="Pfam" id="PF01467"/>
    </source>
</evidence>
<dbReference type="HAMAP" id="MF_00244">
    <property type="entry name" value="NaMN_adenylyltr"/>
    <property type="match status" value="1"/>
</dbReference>
<keyword evidence="8 10" id="KW-0520">NAD</keyword>
<reference evidence="12 13" key="1">
    <citation type="submission" date="2013-06" db="EMBL/GenBank/DDBJ databases">
        <authorList>
            <person name="Weinstock G."/>
            <person name="Sodergren E."/>
            <person name="Lobos E.A."/>
            <person name="Fulton L."/>
            <person name="Fulton R."/>
            <person name="Courtney L."/>
            <person name="Fronick C."/>
            <person name="O'Laughlin M."/>
            <person name="Godfrey J."/>
            <person name="Wilson R.M."/>
            <person name="Miner T."/>
            <person name="Farmer C."/>
            <person name="Delehaunty K."/>
            <person name="Cordes M."/>
            <person name="Minx P."/>
            <person name="Tomlinson C."/>
            <person name="Chen J."/>
            <person name="Wollam A."/>
            <person name="Pepin K.H."/>
            <person name="Bhonagiri V."/>
            <person name="Zhang X."/>
            <person name="Warren W."/>
            <person name="Mitreva M."/>
            <person name="Mardis E.R."/>
            <person name="Wilson R.K."/>
        </authorList>
    </citation>
    <scope>NUCLEOTIDE SEQUENCE [LARGE SCALE GENOMIC DNA]</scope>
    <source>
        <strain evidence="12 13">W1703</strain>
    </source>
</reference>
<dbReference type="GO" id="GO:0004515">
    <property type="term" value="F:nicotinate-nucleotide adenylyltransferase activity"/>
    <property type="evidence" value="ECO:0007669"/>
    <property type="project" value="UniProtKB-UniRule"/>
</dbReference>
<dbReference type="InterPro" id="IPR014729">
    <property type="entry name" value="Rossmann-like_a/b/a_fold"/>
</dbReference>
<evidence type="ECO:0000256" key="2">
    <source>
        <dbReference type="ARBA" id="ARBA00005019"/>
    </source>
</evidence>
<dbReference type="HOGENOM" id="CLU_069765_3_1_9"/>
<proteinExistence type="inferred from homology"/>
<dbReference type="NCBIfam" id="NF000841">
    <property type="entry name" value="PRK00071.1-4"/>
    <property type="match status" value="1"/>
</dbReference>
<comment type="catalytic activity">
    <reaction evidence="9 10">
        <text>nicotinate beta-D-ribonucleotide + ATP + H(+) = deamido-NAD(+) + diphosphate</text>
        <dbReference type="Rhea" id="RHEA:22860"/>
        <dbReference type="ChEBI" id="CHEBI:15378"/>
        <dbReference type="ChEBI" id="CHEBI:30616"/>
        <dbReference type="ChEBI" id="CHEBI:33019"/>
        <dbReference type="ChEBI" id="CHEBI:57502"/>
        <dbReference type="ChEBI" id="CHEBI:58437"/>
        <dbReference type="EC" id="2.7.7.18"/>
    </reaction>
</comment>